<name>A0A1J5HSY4_9BACT</name>
<dbReference type="CDD" id="cd05403">
    <property type="entry name" value="NT_KNTase_like"/>
    <property type="match status" value="1"/>
</dbReference>
<dbReference type="Pfam" id="PF18765">
    <property type="entry name" value="Polbeta"/>
    <property type="match status" value="1"/>
</dbReference>
<dbReference type="Gene3D" id="3.30.460.10">
    <property type="entry name" value="Beta Polymerase, domain 2"/>
    <property type="match status" value="1"/>
</dbReference>
<dbReference type="SUPFAM" id="SSF81301">
    <property type="entry name" value="Nucleotidyltransferase"/>
    <property type="match status" value="1"/>
</dbReference>
<dbReference type="Proteomes" id="UP000183758">
    <property type="component" value="Unassembled WGS sequence"/>
</dbReference>
<comment type="caution">
    <text evidence="2">The sequence shown here is derived from an EMBL/GenBank/DDBJ whole genome shotgun (WGS) entry which is preliminary data.</text>
</comment>
<evidence type="ECO:0000313" key="2">
    <source>
        <dbReference type="EMBL" id="OIP83951.1"/>
    </source>
</evidence>
<dbReference type="AlphaFoldDB" id="A0A1J5HSY4"/>
<dbReference type="InterPro" id="IPR043519">
    <property type="entry name" value="NT_sf"/>
</dbReference>
<protein>
    <recommendedName>
        <fullName evidence="1">Polymerase beta nucleotidyltransferase domain-containing protein</fullName>
    </recommendedName>
</protein>
<evidence type="ECO:0000313" key="3">
    <source>
        <dbReference type="Proteomes" id="UP000183758"/>
    </source>
</evidence>
<evidence type="ECO:0000259" key="1">
    <source>
        <dbReference type="Pfam" id="PF18765"/>
    </source>
</evidence>
<sequence>MRKLNKYLPQIKQIIARNLDLSEYRLFLFGSRALGKNAEYSDFDIGVIGGKPLSSSVKINIEGDLEDSDIPVKVDIVDFYQVTEKFKNIALLHTVNL</sequence>
<proteinExistence type="predicted"/>
<dbReference type="InterPro" id="IPR041633">
    <property type="entry name" value="Polbeta"/>
</dbReference>
<accession>A0A1J5HSY4</accession>
<reference evidence="2 3" key="1">
    <citation type="journal article" date="2016" name="Environ. Microbiol.">
        <title>Genomic resolution of a cold subsurface aquifer community provides metabolic insights for novel microbes adapted to high CO concentrations.</title>
        <authorList>
            <person name="Probst A.J."/>
            <person name="Castelle C.J."/>
            <person name="Singh A."/>
            <person name="Brown C.T."/>
            <person name="Anantharaman K."/>
            <person name="Sharon I."/>
            <person name="Hug L.A."/>
            <person name="Burstein D."/>
            <person name="Emerson J.B."/>
            <person name="Thomas B.C."/>
            <person name="Banfield J.F."/>
        </authorList>
    </citation>
    <scope>NUCLEOTIDE SEQUENCE [LARGE SCALE GENOMIC DNA]</scope>
    <source>
        <strain evidence="2">CG2_30_33_16</strain>
    </source>
</reference>
<dbReference type="EMBL" id="MNZM01000070">
    <property type="protein sequence ID" value="OIP83951.1"/>
    <property type="molecule type" value="Genomic_DNA"/>
</dbReference>
<organism evidence="2 3">
    <name type="scientific">Candidatus Roizmanbacteria bacterium CG2_30_33_16</name>
    <dbReference type="NCBI Taxonomy" id="1805340"/>
    <lineage>
        <taxon>Bacteria</taxon>
        <taxon>Candidatus Roizmaniibacteriota</taxon>
    </lineage>
</organism>
<gene>
    <name evidence="2" type="ORF">AUK04_02935</name>
</gene>
<feature type="domain" description="Polymerase beta nucleotidyltransferase" evidence="1">
    <location>
        <begin position="11"/>
        <end position="87"/>
    </location>
</feature>